<feature type="domain" description="Aminoglycoside phosphotransferase" evidence="1">
    <location>
        <begin position="3"/>
        <end position="228"/>
    </location>
</feature>
<proteinExistence type="predicted"/>
<accession>A0A9X2SAM8</accession>
<gene>
    <name evidence="2" type="ORF">NQZ67_12870</name>
</gene>
<evidence type="ECO:0000259" key="1">
    <source>
        <dbReference type="Pfam" id="PF01636"/>
    </source>
</evidence>
<dbReference type="EMBL" id="JANIPJ010000008">
    <property type="protein sequence ID" value="MCR2804773.1"/>
    <property type="molecule type" value="Genomic_DNA"/>
</dbReference>
<dbReference type="Gene3D" id="3.90.1200.10">
    <property type="match status" value="1"/>
</dbReference>
<organism evidence="2 3">
    <name type="scientific">Paenibacillus soyae</name>
    <dbReference type="NCBI Taxonomy" id="2969249"/>
    <lineage>
        <taxon>Bacteria</taxon>
        <taxon>Bacillati</taxon>
        <taxon>Bacillota</taxon>
        <taxon>Bacilli</taxon>
        <taxon>Bacillales</taxon>
        <taxon>Paenibacillaceae</taxon>
        <taxon>Paenibacillus</taxon>
    </lineage>
</organism>
<dbReference type="SUPFAM" id="SSF56112">
    <property type="entry name" value="Protein kinase-like (PK-like)"/>
    <property type="match status" value="1"/>
</dbReference>
<dbReference type="Gene3D" id="3.30.200.20">
    <property type="entry name" value="Phosphorylase Kinase, domain 1"/>
    <property type="match status" value="1"/>
</dbReference>
<evidence type="ECO:0000313" key="3">
    <source>
        <dbReference type="Proteomes" id="UP001141950"/>
    </source>
</evidence>
<name>A0A9X2SAM8_9BACL</name>
<comment type="caution">
    <text evidence="2">The sequence shown here is derived from an EMBL/GenBank/DDBJ whole genome shotgun (WGS) entry which is preliminary data.</text>
</comment>
<sequence length="292" mass="32599">MVTSKGRWVLKQALPQLKVKSEWFSDVARIEREQVAMLALYPLLDAGQVPAIVYQDENAYLYMMACAPEGAVTWKSQLQEGQFHTATAEAVGGMLRRLHVASRALPGESVDSLRDLKYFQELRVDPFHNELARKYPELILPIEDLKREVTEVGHCFVHGDFSPKNILVAGHHEVILLDYEVGHWGNSVFDLAFCIGHLVLKGIAYGREEAAQRCIEAFLRGYGAVPPGLMKHLGLMLLARIDGKSPVEYITDAAMKERVRRLGKQWLLGACKEQAREAIAEGLGVRGGHGQN</sequence>
<reference evidence="2" key="1">
    <citation type="submission" date="2022-08" db="EMBL/GenBank/DDBJ databases">
        <title>The genomic sequence of strain Paenibacillus sp. SCIV0701.</title>
        <authorList>
            <person name="Zhao H."/>
        </authorList>
    </citation>
    <scope>NUCLEOTIDE SEQUENCE</scope>
    <source>
        <strain evidence="2">SCIV0701</strain>
    </source>
</reference>
<keyword evidence="3" id="KW-1185">Reference proteome</keyword>
<dbReference type="InterPro" id="IPR002575">
    <property type="entry name" value="Aminoglycoside_PTrfase"/>
</dbReference>
<dbReference type="RefSeq" id="WP_257446336.1">
    <property type="nucleotide sequence ID" value="NZ_JANIPJ010000008.1"/>
</dbReference>
<evidence type="ECO:0000313" key="2">
    <source>
        <dbReference type="EMBL" id="MCR2804773.1"/>
    </source>
</evidence>
<dbReference type="Pfam" id="PF01636">
    <property type="entry name" value="APH"/>
    <property type="match status" value="1"/>
</dbReference>
<protein>
    <submittedName>
        <fullName evidence="2">Aminoglycoside phosphotransferase family protein</fullName>
    </submittedName>
</protein>
<dbReference type="InterPro" id="IPR011009">
    <property type="entry name" value="Kinase-like_dom_sf"/>
</dbReference>
<dbReference type="Proteomes" id="UP001141950">
    <property type="component" value="Unassembled WGS sequence"/>
</dbReference>
<dbReference type="AlphaFoldDB" id="A0A9X2SAM8"/>